<dbReference type="FunFam" id="2.60.40.420:FF:000049">
    <property type="entry name" value="Laccase"/>
    <property type="match status" value="1"/>
</dbReference>
<dbReference type="GO" id="GO:0046274">
    <property type="term" value="P:lignin catabolic process"/>
    <property type="evidence" value="ECO:0007669"/>
    <property type="project" value="UniProtKB-KW"/>
</dbReference>
<comment type="cofactor">
    <cofactor evidence="13">
        <name>Cu cation</name>
        <dbReference type="ChEBI" id="CHEBI:23378"/>
    </cofactor>
    <text evidence="13">Binds 4 Cu cations per monomer.</text>
</comment>
<feature type="chain" id="PRO_5043095664" description="Laccase" evidence="13">
    <location>
        <begin position="26"/>
        <end position="520"/>
    </location>
</feature>
<evidence type="ECO:0000256" key="2">
    <source>
        <dbReference type="ARBA" id="ARBA00004271"/>
    </source>
</evidence>
<keyword evidence="7 13" id="KW-0479">Metal-binding</keyword>
<dbReference type="InterPro" id="IPR034288">
    <property type="entry name" value="CuRO_1_LCC"/>
</dbReference>
<dbReference type="PANTHER" id="PTHR11709:SF116">
    <property type="entry name" value="LACCASE"/>
    <property type="match status" value="1"/>
</dbReference>
<evidence type="ECO:0000256" key="4">
    <source>
        <dbReference type="ARBA" id="ARBA00012297"/>
    </source>
</evidence>
<evidence type="ECO:0000256" key="5">
    <source>
        <dbReference type="ARBA" id="ARBA00022523"/>
    </source>
</evidence>
<evidence type="ECO:0000256" key="6">
    <source>
        <dbReference type="ARBA" id="ARBA00022525"/>
    </source>
</evidence>
<keyword evidence="13" id="KW-0732">Signal</keyword>
<dbReference type="GO" id="GO:0005507">
    <property type="term" value="F:copper ion binding"/>
    <property type="evidence" value="ECO:0007669"/>
    <property type="project" value="InterPro"/>
</dbReference>
<feature type="domain" description="Plastocyanin-like" evidence="14">
    <location>
        <begin position="139"/>
        <end position="283"/>
    </location>
</feature>
<dbReference type="InterPro" id="IPR001117">
    <property type="entry name" value="Cu-oxidase_2nd"/>
</dbReference>
<evidence type="ECO:0000256" key="3">
    <source>
        <dbReference type="ARBA" id="ARBA00010609"/>
    </source>
</evidence>
<organism evidence="16 17">
    <name type="scientific">Quercus suber</name>
    <name type="common">Cork oak</name>
    <dbReference type="NCBI Taxonomy" id="58331"/>
    <lineage>
        <taxon>Eukaryota</taxon>
        <taxon>Viridiplantae</taxon>
        <taxon>Streptophyta</taxon>
        <taxon>Embryophyta</taxon>
        <taxon>Tracheophyta</taxon>
        <taxon>Spermatophyta</taxon>
        <taxon>Magnoliopsida</taxon>
        <taxon>eudicotyledons</taxon>
        <taxon>Gunneridae</taxon>
        <taxon>Pentapetalae</taxon>
        <taxon>rosids</taxon>
        <taxon>fabids</taxon>
        <taxon>Fagales</taxon>
        <taxon>Fagaceae</taxon>
        <taxon>Quercus</taxon>
    </lineage>
</organism>
<evidence type="ECO:0000256" key="12">
    <source>
        <dbReference type="ARBA" id="ARBA00023185"/>
    </source>
</evidence>
<keyword evidence="10 13" id="KW-0186">Copper</keyword>
<evidence type="ECO:0000313" key="16">
    <source>
        <dbReference type="EMBL" id="KAK7822609.1"/>
    </source>
</evidence>
<dbReference type="InterPro" id="IPR008972">
    <property type="entry name" value="Cupredoxin"/>
</dbReference>
<feature type="domain" description="Plastocyanin-like" evidence="15">
    <location>
        <begin position="382"/>
        <end position="502"/>
    </location>
</feature>
<dbReference type="CDD" id="cd13875">
    <property type="entry name" value="CuRO_2_LCC_plant"/>
    <property type="match status" value="1"/>
</dbReference>
<dbReference type="InterPro" id="IPR045087">
    <property type="entry name" value="Cu-oxidase_fam"/>
</dbReference>
<evidence type="ECO:0000256" key="11">
    <source>
        <dbReference type="ARBA" id="ARBA00023180"/>
    </source>
</evidence>
<keyword evidence="11" id="KW-0325">Glycoprotein</keyword>
<dbReference type="GO" id="GO:0048046">
    <property type="term" value="C:apoplast"/>
    <property type="evidence" value="ECO:0007669"/>
    <property type="project" value="UniProtKB-SubCell"/>
</dbReference>
<dbReference type="CDD" id="cd13849">
    <property type="entry name" value="CuRO_1_LCC_plant"/>
    <property type="match status" value="1"/>
</dbReference>
<evidence type="ECO:0000256" key="13">
    <source>
        <dbReference type="RuleBase" id="RU361119"/>
    </source>
</evidence>
<keyword evidence="17" id="KW-1185">Reference proteome</keyword>
<dbReference type="FunFam" id="2.60.40.420:FF:000062">
    <property type="entry name" value="Laccase"/>
    <property type="match status" value="1"/>
</dbReference>
<comment type="function">
    <text evidence="13">Lignin degradation and detoxification of lignin-derived products.</text>
</comment>
<comment type="similarity">
    <text evidence="3 13">Belongs to the multicopper oxidase family.</text>
</comment>
<evidence type="ECO:0000259" key="15">
    <source>
        <dbReference type="Pfam" id="PF07731"/>
    </source>
</evidence>
<dbReference type="PROSITE" id="PS00079">
    <property type="entry name" value="MULTICOPPER_OXIDASE1"/>
    <property type="match status" value="1"/>
</dbReference>
<evidence type="ECO:0000313" key="17">
    <source>
        <dbReference type="Proteomes" id="UP000237347"/>
    </source>
</evidence>
<feature type="signal peptide" evidence="13">
    <location>
        <begin position="1"/>
        <end position="25"/>
    </location>
</feature>
<evidence type="ECO:0000256" key="8">
    <source>
        <dbReference type="ARBA" id="ARBA00022737"/>
    </source>
</evidence>
<comment type="catalytic activity">
    <reaction evidence="1 13">
        <text>4 hydroquinone + O2 = 4 benzosemiquinone + 2 H2O</text>
        <dbReference type="Rhea" id="RHEA:11276"/>
        <dbReference type="ChEBI" id="CHEBI:15377"/>
        <dbReference type="ChEBI" id="CHEBI:15379"/>
        <dbReference type="ChEBI" id="CHEBI:17594"/>
        <dbReference type="ChEBI" id="CHEBI:17977"/>
        <dbReference type="EC" id="1.10.3.2"/>
    </reaction>
</comment>
<dbReference type="Pfam" id="PF07731">
    <property type="entry name" value="Cu-oxidase_2"/>
    <property type="match status" value="1"/>
</dbReference>
<name>A0AAW0J762_QUESU</name>
<dbReference type="EC" id="1.10.3.2" evidence="4 13"/>
<sequence>MARVLSLFTFLFLGFLGLISFPAEAAIKKYQFDIQVKNVSRLCHAKPIVTVNGRFPGPTIYVREGDRVLVNVTNHAQYNMSIHWHGLKQYRNGWADGPAYITQCPIQTGSSYTYDFNVTGQRGTLWWHAHILWLRATVYGEWWHSDVEKVVKEGTNMGLPPNMSDAHTINGKPGPLFPCAEKHTFVMEVELGKTYLLRIINSALNDELFFAIAGHNMTVVEVDAVYTKPFTTSAILIAPGQTTNVLVQANQIPGRYFMATRPFMDAPLSIDNRTATAILQYKGIPNTVLPTLPQLPLSNDTEFALSYNKKLRSLNSPKYPANVPLKVDRNLFYTIGFGKNSCPTCLNGTKLLASLNNISFAMPQTALLQAHFFNIKGVYRADFPDKPPTPFNYTGAPLTASLHTATGTRVSKIAFNSTVELVLQDTNLLTVESHPFHLHGYNFFVVGTGIGNFDPAKDPAKYNLVDPMERNTVGVPTGVWFMHCHLELHTGWGLKTAFVVEDGPGPDQSVLPPPKDLPPC</sequence>
<keyword evidence="6 13" id="KW-0964">Secreted</keyword>
<accession>A0AAW0J762</accession>
<gene>
    <name evidence="16" type="primary">LAC11_1</name>
    <name evidence="16" type="ORF">CFP56_036292</name>
</gene>
<dbReference type="NCBIfam" id="TIGR03389">
    <property type="entry name" value="laccase"/>
    <property type="match status" value="1"/>
</dbReference>
<keyword evidence="12 13" id="KW-0439">Lignin degradation</keyword>
<reference evidence="16 17" key="1">
    <citation type="journal article" date="2018" name="Sci. Data">
        <title>The draft genome sequence of cork oak.</title>
        <authorList>
            <person name="Ramos A.M."/>
            <person name="Usie A."/>
            <person name="Barbosa P."/>
            <person name="Barros P.M."/>
            <person name="Capote T."/>
            <person name="Chaves I."/>
            <person name="Simoes F."/>
            <person name="Abreu I."/>
            <person name="Carrasquinho I."/>
            <person name="Faro C."/>
            <person name="Guimaraes J.B."/>
            <person name="Mendonca D."/>
            <person name="Nobrega F."/>
            <person name="Rodrigues L."/>
            <person name="Saibo N.J.M."/>
            <person name="Varela M.C."/>
            <person name="Egas C."/>
            <person name="Matos J."/>
            <person name="Miguel C.M."/>
            <person name="Oliveira M.M."/>
            <person name="Ricardo C.P."/>
            <person name="Goncalves S."/>
        </authorList>
    </citation>
    <scope>NUCLEOTIDE SEQUENCE [LARGE SCALE GENOMIC DNA]</scope>
    <source>
        <strain evidence="17">cv. HL8</strain>
    </source>
</reference>
<dbReference type="InterPro" id="IPR002355">
    <property type="entry name" value="Cu_oxidase_Cu_BS"/>
</dbReference>
<comment type="subcellular location">
    <subcellularLocation>
        <location evidence="2 13">Secreted</location>
        <location evidence="2 13">Extracellular space</location>
        <location evidence="2 13">Apoplast</location>
    </subcellularLocation>
</comment>
<dbReference type="Gene3D" id="2.60.40.420">
    <property type="entry name" value="Cupredoxins - blue copper proteins"/>
    <property type="match status" value="3"/>
</dbReference>
<keyword evidence="9 13" id="KW-0560">Oxidoreductase</keyword>
<dbReference type="PROSITE" id="PS00080">
    <property type="entry name" value="MULTICOPPER_OXIDASE2"/>
    <property type="match status" value="1"/>
</dbReference>
<dbReference type="SUPFAM" id="SSF49503">
    <property type="entry name" value="Cupredoxins"/>
    <property type="match status" value="3"/>
</dbReference>
<evidence type="ECO:0000259" key="14">
    <source>
        <dbReference type="Pfam" id="PF00394"/>
    </source>
</evidence>
<dbReference type="PANTHER" id="PTHR11709">
    <property type="entry name" value="MULTI-COPPER OXIDASE"/>
    <property type="match status" value="1"/>
</dbReference>
<evidence type="ECO:0000256" key="10">
    <source>
        <dbReference type="ARBA" id="ARBA00023008"/>
    </source>
</evidence>
<dbReference type="InterPro" id="IPR034285">
    <property type="entry name" value="CuRO_2_LCC"/>
</dbReference>
<dbReference type="AlphaFoldDB" id="A0AAW0J762"/>
<proteinExistence type="inferred from homology"/>
<dbReference type="InterPro" id="IPR017761">
    <property type="entry name" value="Laccase"/>
</dbReference>
<dbReference type="EMBL" id="PKMF04000660">
    <property type="protein sequence ID" value="KAK7822609.1"/>
    <property type="molecule type" value="Genomic_DNA"/>
</dbReference>
<keyword evidence="5 13" id="KW-0052">Apoplast</keyword>
<evidence type="ECO:0000256" key="7">
    <source>
        <dbReference type="ARBA" id="ARBA00022723"/>
    </source>
</evidence>
<dbReference type="InterPro" id="IPR033138">
    <property type="entry name" value="Cu_oxidase_CS"/>
</dbReference>
<evidence type="ECO:0000256" key="1">
    <source>
        <dbReference type="ARBA" id="ARBA00000349"/>
    </source>
</evidence>
<protein>
    <recommendedName>
        <fullName evidence="4 13">Laccase</fullName>
        <ecNumber evidence="4 13">1.10.3.2</ecNumber>
    </recommendedName>
    <alternativeName>
        <fullName evidence="13">Benzenediol:oxygen oxidoreductase</fullName>
    </alternativeName>
    <alternativeName>
        <fullName evidence="13">Diphenol oxidase</fullName>
    </alternativeName>
    <alternativeName>
        <fullName evidence="13">Urishiol oxidase</fullName>
    </alternativeName>
</protein>
<evidence type="ECO:0000256" key="9">
    <source>
        <dbReference type="ARBA" id="ARBA00023002"/>
    </source>
</evidence>
<keyword evidence="8 13" id="KW-0677">Repeat</keyword>
<dbReference type="GO" id="GO:0052716">
    <property type="term" value="F:hydroquinone:oxygen oxidoreductase activity"/>
    <property type="evidence" value="ECO:0007669"/>
    <property type="project" value="UniProtKB-EC"/>
</dbReference>
<comment type="caution">
    <text evidence="16">The sequence shown here is derived from an EMBL/GenBank/DDBJ whole genome shotgun (WGS) entry which is preliminary data.</text>
</comment>
<dbReference type="Pfam" id="PF00394">
    <property type="entry name" value="Cu-oxidase"/>
    <property type="match status" value="1"/>
</dbReference>
<dbReference type="InterPro" id="IPR011706">
    <property type="entry name" value="Cu-oxidase_C"/>
</dbReference>
<dbReference type="Proteomes" id="UP000237347">
    <property type="component" value="Unassembled WGS sequence"/>
</dbReference>